<organism evidence="3 4">
    <name type="scientific">Gordonia polyisoprenivorans</name>
    <dbReference type="NCBI Taxonomy" id="84595"/>
    <lineage>
        <taxon>Bacteria</taxon>
        <taxon>Bacillati</taxon>
        <taxon>Actinomycetota</taxon>
        <taxon>Actinomycetes</taxon>
        <taxon>Mycobacteriales</taxon>
        <taxon>Gordoniaceae</taxon>
        <taxon>Gordonia</taxon>
    </lineage>
</organism>
<sequence length="345" mass="38167">MTIVYFVIAAIALAGAVALLWLDRRRSSVTRHQRAIWGDEHDFKFRETDTKLRTVFRRATMNVPDTVAVENVAYGHYGGAEAVVFDLSETATVIAVRRSTPSAVVVDLRHEDVLAPAEEDVELLGAMGPRVMFSNNLDAARRVCDRRMVALANKAPAYVEVLWNEGNWALGSLPLTDDATELDTGLEVVRRFADLLRVLPPLREPQDAPDPRDPHGPTRAELADEKTENMRDKNRRARMEAAGRDRVERDGTGSDAAVPTALRKPAEVAPRPRRAAPPAEGRSAPADPRPAGRPMAPMPVRGKATRPPELDDDVDLDDDDVAPPTRQARTGPSEMPSRRNRHRRN</sequence>
<keyword evidence="2" id="KW-0812">Transmembrane</keyword>
<dbReference type="CDD" id="cd21904">
    <property type="entry name" value="TtfA-like"/>
    <property type="match status" value="1"/>
</dbReference>
<feature type="compositionally biased region" description="Low complexity" evidence="1">
    <location>
        <begin position="292"/>
        <end position="301"/>
    </location>
</feature>
<feature type="compositionally biased region" description="Acidic residues" evidence="1">
    <location>
        <begin position="310"/>
        <end position="321"/>
    </location>
</feature>
<dbReference type="Proteomes" id="UP000563898">
    <property type="component" value="Unassembled WGS sequence"/>
</dbReference>
<dbReference type="RefSeq" id="WP_006371868.1">
    <property type="nucleotide sequence ID" value="NZ_JAAXPC010000004.1"/>
</dbReference>
<dbReference type="InterPro" id="IPR049726">
    <property type="entry name" value="TtfA-like_core"/>
</dbReference>
<evidence type="ECO:0000313" key="3">
    <source>
        <dbReference type="EMBL" id="NKY01782.1"/>
    </source>
</evidence>
<comment type="caution">
    <text evidence="3">The sequence shown here is derived from an EMBL/GenBank/DDBJ whole genome shotgun (WGS) entry which is preliminary data.</text>
</comment>
<evidence type="ECO:0000313" key="4">
    <source>
        <dbReference type="Proteomes" id="UP000563898"/>
    </source>
</evidence>
<evidence type="ECO:0008006" key="5">
    <source>
        <dbReference type="Google" id="ProtNLM"/>
    </source>
</evidence>
<dbReference type="EMBL" id="JAAXPC010000004">
    <property type="protein sequence ID" value="NKY01782.1"/>
    <property type="molecule type" value="Genomic_DNA"/>
</dbReference>
<dbReference type="AlphaFoldDB" id="A0A846WJ99"/>
<feature type="compositionally biased region" description="Basic and acidic residues" evidence="1">
    <location>
        <begin position="204"/>
        <end position="252"/>
    </location>
</feature>
<feature type="transmembrane region" description="Helical" evidence="2">
    <location>
        <begin position="6"/>
        <end position="22"/>
    </location>
</feature>
<name>A0A846WJ99_9ACTN</name>
<proteinExistence type="predicted"/>
<feature type="compositionally biased region" description="Low complexity" evidence="1">
    <location>
        <begin position="276"/>
        <end position="286"/>
    </location>
</feature>
<keyword evidence="2" id="KW-1133">Transmembrane helix</keyword>
<evidence type="ECO:0000256" key="2">
    <source>
        <dbReference type="SAM" id="Phobius"/>
    </source>
</evidence>
<keyword evidence="2" id="KW-0472">Membrane</keyword>
<protein>
    <recommendedName>
        <fullName evidence="5">Secreted protein</fullName>
    </recommendedName>
</protein>
<evidence type="ECO:0000256" key="1">
    <source>
        <dbReference type="SAM" id="MobiDB-lite"/>
    </source>
</evidence>
<gene>
    <name evidence="3" type="ORF">HGA05_09380</name>
</gene>
<feature type="region of interest" description="Disordered" evidence="1">
    <location>
        <begin position="201"/>
        <end position="345"/>
    </location>
</feature>
<reference evidence="3 4" key="1">
    <citation type="submission" date="2020-04" db="EMBL/GenBank/DDBJ databases">
        <title>MicrobeNet Type strains.</title>
        <authorList>
            <person name="Nicholson A.C."/>
        </authorList>
    </citation>
    <scope>NUCLEOTIDE SEQUENCE [LARGE SCALE GENOMIC DNA]</scope>
    <source>
        <strain evidence="3 4">ATCC BAA-14</strain>
    </source>
</reference>
<accession>A0A846WJ99</accession>